<sequence>MPKKKGNKGKGKGKGKKEGKQESKADRESEIEKFKSNATLWEAKFDFTEFSRVEYREATRALAKANEELENQQYRAKKDTNDIIAFLKRTDCEKTATIAALEEQLKREKAKTSQEKDFLVAEYMQKIDALEERFKQRSSDFQRMQGELKTIKHFRKIKANLEEDLISMREKMYIADRAHQASLARTEYKFYTARIHLEKEAEQKITELAERAHHEAIVQLGTASHTVLKENVRLNEALNYHVKEAEELKRINVALTEKNASLALLKETNELMRKEGNSQLKSQQNETSELRAKLVTLEQALGVMSGEFEQEREEVERRAMVSAQANGTGLERLEMLLAAREKELGQVKQLAQSIMEQRKELELFFHKALDHVRKEIRTQQQHYRQEALKAYRWRMSEARAGRLVYPRIRTFSNAPHSTNDVQADLEEADKWSNLKSSSVDISDLTWEQKERLLNLLFAKLNGQKIRKPAHPPALSTSSSVKIQVSSDAGFTDEKHSLTFITQMPMANITSEPCVLPALKST</sequence>
<keyword evidence="4" id="KW-0963">Cytoplasm</keyword>
<reference evidence="13 14" key="1">
    <citation type="submission" date="2024-02" db="EMBL/GenBank/DDBJ databases">
        <title>Chromosome-level genome assembly of the Eurasian Minnow (Phoxinus phoxinus).</title>
        <authorList>
            <person name="Oriowo T.O."/>
            <person name="Martin S."/>
            <person name="Stange M."/>
            <person name="Chrysostomakis Y."/>
            <person name="Brown T."/>
            <person name="Winkler S."/>
            <person name="Kukowka S."/>
            <person name="Myers E.W."/>
            <person name="Bohne A."/>
        </authorList>
    </citation>
    <scope>NUCLEOTIDE SEQUENCE [LARGE SCALE GENOMIC DNA]</scope>
    <source>
        <strain evidence="13">ZFMK-TIS-60720</strain>
        <tissue evidence="13">Whole Organism</tissue>
    </source>
</reference>
<keyword evidence="7" id="KW-0206">Cytoskeleton</keyword>
<feature type="domain" description="DUF4515" evidence="12">
    <location>
        <begin position="82"/>
        <end position="262"/>
    </location>
</feature>
<keyword evidence="14" id="KW-1185">Reference proteome</keyword>
<dbReference type="AlphaFoldDB" id="A0AAN9CQD2"/>
<dbReference type="Pfam" id="PF14988">
    <property type="entry name" value="DUF4515"/>
    <property type="match status" value="1"/>
</dbReference>
<dbReference type="EMBL" id="JAYKXH010000014">
    <property type="protein sequence ID" value="KAK7146003.1"/>
    <property type="molecule type" value="Genomic_DNA"/>
</dbReference>
<dbReference type="InterPro" id="IPR032777">
    <property type="entry name" value="DUF4515"/>
</dbReference>
<feature type="compositionally biased region" description="Basic residues" evidence="11">
    <location>
        <begin position="1"/>
        <end position="15"/>
    </location>
</feature>
<comment type="subcellular location">
    <subcellularLocation>
        <location evidence="1">Cytoplasm</location>
        <location evidence="1">Cytoskeleton</location>
        <location evidence="1">Cilium basal body</location>
    </subcellularLocation>
</comment>
<evidence type="ECO:0000313" key="13">
    <source>
        <dbReference type="EMBL" id="KAK7146003.1"/>
    </source>
</evidence>
<evidence type="ECO:0000256" key="5">
    <source>
        <dbReference type="ARBA" id="ARBA00023054"/>
    </source>
</evidence>
<keyword evidence="8" id="KW-0966">Cell projection</keyword>
<evidence type="ECO:0000256" key="10">
    <source>
        <dbReference type="SAM" id="Coils"/>
    </source>
</evidence>
<evidence type="ECO:0000256" key="1">
    <source>
        <dbReference type="ARBA" id="ARBA00004120"/>
    </source>
</evidence>
<evidence type="ECO:0000256" key="7">
    <source>
        <dbReference type="ARBA" id="ARBA00023212"/>
    </source>
</evidence>
<name>A0AAN9CQD2_9TELE</name>
<evidence type="ECO:0000256" key="3">
    <source>
        <dbReference type="ARBA" id="ARBA00015392"/>
    </source>
</evidence>
<evidence type="ECO:0000256" key="9">
    <source>
        <dbReference type="ARBA" id="ARBA00031573"/>
    </source>
</evidence>
<gene>
    <name evidence="13" type="ORF">R3I93_013661</name>
</gene>
<evidence type="ECO:0000256" key="2">
    <source>
        <dbReference type="ARBA" id="ARBA00007508"/>
    </source>
</evidence>
<dbReference type="PANTHER" id="PTHR14845:SF5">
    <property type="entry name" value="BASAL BODY-ORIENTATION FACTOR 1"/>
    <property type="match status" value="1"/>
</dbReference>
<feature type="region of interest" description="Disordered" evidence="11">
    <location>
        <begin position="1"/>
        <end position="31"/>
    </location>
</feature>
<evidence type="ECO:0000256" key="11">
    <source>
        <dbReference type="SAM" id="MobiDB-lite"/>
    </source>
</evidence>
<accession>A0AAN9CQD2</accession>
<evidence type="ECO:0000256" key="4">
    <source>
        <dbReference type="ARBA" id="ARBA00022490"/>
    </source>
</evidence>
<comment type="caution">
    <text evidence="13">The sequence shown here is derived from an EMBL/GenBank/DDBJ whole genome shotgun (WGS) entry which is preliminary data.</text>
</comment>
<feature type="coiled-coil region" evidence="10">
    <location>
        <begin position="52"/>
        <end position="171"/>
    </location>
</feature>
<dbReference type="PANTHER" id="PTHR14845">
    <property type="entry name" value="COILED-COIL DOMAIN-CONTAINING 166"/>
    <property type="match status" value="1"/>
</dbReference>
<evidence type="ECO:0000313" key="14">
    <source>
        <dbReference type="Proteomes" id="UP001364617"/>
    </source>
</evidence>
<comment type="similarity">
    <text evidence="2">Belongs to the BBOF1 family.</text>
</comment>
<proteinExistence type="inferred from homology"/>
<feature type="compositionally biased region" description="Basic and acidic residues" evidence="11">
    <location>
        <begin position="16"/>
        <end position="31"/>
    </location>
</feature>
<evidence type="ECO:0000259" key="12">
    <source>
        <dbReference type="Pfam" id="PF14988"/>
    </source>
</evidence>
<organism evidence="13 14">
    <name type="scientific">Phoxinus phoxinus</name>
    <name type="common">Eurasian minnow</name>
    <dbReference type="NCBI Taxonomy" id="58324"/>
    <lineage>
        <taxon>Eukaryota</taxon>
        <taxon>Metazoa</taxon>
        <taxon>Chordata</taxon>
        <taxon>Craniata</taxon>
        <taxon>Vertebrata</taxon>
        <taxon>Euteleostomi</taxon>
        <taxon>Actinopterygii</taxon>
        <taxon>Neopterygii</taxon>
        <taxon>Teleostei</taxon>
        <taxon>Ostariophysi</taxon>
        <taxon>Cypriniformes</taxon>
        <taxon>Leuciscidae</taxon>
        <taxon>Phoxininae</taxon>
        <taxon>Phoxinus</taxon>
    </lineage>
</organism>
<evidence type="ECO:0000256" key="6">
    <source>
        <dbReference type="ARBA" id="ARBA00023069"/>
    </source>
</evidence>
<keyword evidence="6" id="KW-0969">Cilium</keyword>
<evidence type="ECO:0000256" key="8">
    <source>
        <dbReference type="ARBA" id="ARBA00023273"/>
    </source>
</evidence>
<keyword evidence="5 10" id="KW-0175">Coiled coil</keyword>
<protein>
    <recommendedName>
        <fullName evidence="3">Basal body-orientation factor 1</fullName>
    </recommendedName>
    <alternativeName>
        <fullName evidence="9">Coiled-coil domain-containing protein 176</fullName>
    </alternativeName>
</protein>
<dbReference type="Proteomes" id="UP001364617">
    <property type="component" value="Unassembled WGS sequence"/>
</dbReference>